<accession>A0A1E4RCH7</accession>
<feature type="compositionally biased region" description="Basic and acidic residues" evidence="2">
    <location>
        <begin position="57"/>
        <end position="66"/>
    </location>
</feature>
<keyword evidence="5" id="KW-1185">Reference proteome</keyword>
<feature type="compositionally biased region" description="Polar residues" evidence="2">
    <location>
        <begin position="214"/>
        <end position="232"/>
    </location>
</feature>
<feature type="region of interest" description="Disordered" evidence="2">
    <location>
        <begin position="197"/>
        <end position="232"/>
    </location>
</feature>
<reference evidence="5" key="1">
    <citation type="submission" date="2016-05" db="EMBL/GenBank/DDBJ databases">
        <title>Comparative genomics of biotechnologically important yeasts.</title>
        <authorList>
            <consortium name="DOE Joint Genome Institute"/>
            <person name="Riley R."/>
            <person name="Haridas S."/>
            <person name="Wolfe K.H."/>
            <person name="Lopes M.R."/>
            <person name="Hittinger C.T."/>
            <person name="Goker M."/>
            <person name="Salamov A."/>
            <person name="Wisecaver J."/>
            <person name="Long T.M."/>
            <person name="Aerts A.L."/>
            <person name="Barry K."/>
            <person name="Choi C."/>
            <person name="Clum A."/>
            <person name="Coughlan A.Y."/>
            <person name="Deshpande S."/>
            <person name="Douglass A.P."/>
            <person name="Hanson S.J."/>
            <person name="Klenk H.-P."/>
            <person name="Labutti K."/>
            <person name="Lapidus A."/>
            <person name="Lindquist E."/>
            <person name="Lipzen A."/>
            <person name="Meier-Kolthoff J.P."/>
            <person name="Ohm R.A."/>
            <person name="Otillar R.P."/>
            <person name="Pangilinan J."/>
            <person name="Peng Y."/>
            <person name="Rokas A."/>
            <person name="Rosa C.A."/>
            <person name="Scheuner C."/>
            <person name="Sibirny A.A."/>
            <person name="Slot J.C."/>
            <person name="Stielow J.B."/>
            <person name="Sun H."/>
            <person name="Kurtzman C.P."/>
            <person name="Blackwell M."/>
            <person name="Grigoriev I.V."/>
            <person name="Jeffries T.W."/>
        </authorList>
    </citation>
    <scope>NUCLEOTIDE SEQUENCE [LARGE SCALE GENOMIC DNA]</scope>
    <source>
        <strain evidence="5">NRRL Y-1933</strain>
    </source>
</reference>
<dbReference type="GeneID" id="30996477"/>
<evidence type="ECO:0000259" key="3">
    <source>
        <dbReference type="Pfam" id="PF10297"/>
    </source>
</evidence>
<sequence>MTLATLLLPSTNPTPTTTTVSTSKEWVLPPRPKNGRKTGCNIKKRKSINSIIESNPEESKEKEKKNPQINLLNKNIKSIDKENYQLKSHLLCLIHDYKQLRQIVLNGGVNMDNEGSTRKRSYHELVDPMNDLISNMNGLTHDPSSPMLSEEDDYEEDDEFWNRAKYEQDDFFNYLNFDDTSSKLDDESAKLLSQIEEEGELPDEEEVEEDIESPNLSRSTSPSAMSESDENSLMTSLTRSTTVSTNNSFMNINSKPILYSNNLHLQPPFKFYDLPASTAKKSFTFEDFGKSNDDLMSIIQEDNYNQVTDFLEEKLIDNNLNYYENINHNNHWK</sequence>
<dbReference type="GO" id="GO:0005634">
    <property type="term" value="C:nucleus"/>
    <property type="evidence" value="ECO:0007669"/>
    <property type="project" value="InterPro"/>
</dbReference>
<dbReference type="AlphaFoldDB" id="A0A1E4RCH7"/>
<dbReference type="GO" id="GO:0006355">
    <property type="term" value="P:regulation of DNA-templated transcription"/>
    <property type="evidence" value="ECO:0007669"/>
    <property type="project" value="InterPro"/>
</dbReference>
<dbReference type="STRING" id="984485.A0A1E4RCH7"/>
<dbReference type="Pfam" id="PF10297">
    <property type="entry name" value="Hap4_Hap_bind"/>
    <property type="match status" value="1"/>
</dbReference>
<feature type="region of interest" description="Disordered" evidence="2">
    <location>
        <begin position="47"/>
        <end position="66"/>
    </location>
</feature>
<dbReference type="Proteomes" id="UP000095085">
    <property type="component" value="Unassembled WGS sequence"/>
</dbReference>
<keyword evidence="1" id="KW-0539">Nucleus</keyword>
<dbReference type="EMBL" id="KV454546">
    <property type="protein sequence ID" value="ODV64835.1"/>
    <property type="molecule type" value="Genomic_DNA"/>
</dbReference>
<feature type="region of interest" description="Disordered" evidence="2">
    <location>
        <begin position="1"/>
        <end position="20"/>
    </location>
</feature>
<protein>
    <recommendedName>
        <fullName evidence="3">Hap4 transcription factor heteromerisation domain-containing protein</fullName>
    </recommendedName>
</protein>
<feature type="domain" description="Hap4 transcription factor heteromerisation" evidence="3">
    <location>
        <begin position="22"/>
        <end position="37"/>
    </location>
</feature>
<evidence type="ECO:0000313" key="4">
    <source>
        <dbReference type="EMBL" id="ODV64835.1"/>
    </source>
</evidence>
<evidence type="ECO:0000256" key="1">
    <source>
        <dbReference type="ARBA" id="ARBA00023242"/>
    </source>
</evidence>
<feature type="compositionally biased region" description="Acidic residues" evidence="2">
    <location>
        <begin position="197"/>
        <end position="212"/>
    </location>
</feature>
<dbReference type="RefSeq" id="XP_020073902.1">
    <property type="nucleotide sequence ID" value="XM_020221928.1"/>
</dbReference>
<dbReference type="InterPro" id="IPR018287">
    <property type="entry name" value="Hap4_TF_heteromerisation"/>
</dbReference>
<name>A0A1E4RCH7_9ASCO</name>
<dbReference type="OrthoDB" id="5374328at2759"/>
<evidence type="ECO:0000313" key="5">
    <source>
        <dbReference type="Proteomes" id="UP000095085"/>
    </source>
</evidence>
<evidence type="ECO:0000256" key="2">
    <source>
        <dbReference type="SAM" id="MobiDB-lite"/>
    </source>
</evidence>
<organism evidence="4 5">
    <name type="scientific">Hyphopichia burtonii NRRL Y-1933</name>
    <dbReference type="NCBI Taxonomy" id="984485"/>
    <lineage>
        <taxon>Eukaryota</taxon>
        <taxon>Fungi</taxon>
        <taxon>Dikarya</taxon>
        <taxon>Ascomycota</taxon>
        <taxon>Saccharomycotina</taxon>
        <taxon>Pichiomycetes</taxon>
        <taxon>Debaryomycetaceae</taxon>
        <taxon>Hyphopichia</taxon>
    </lineage>
</organism>
<gene>
    <name evidence="4" type="ORF">HYPBUDRAFT_154161</name>
</gene>
<proteinExistence type="predicted"/>